<dbReference type="OrthoDB" id="275336at2"/>
<protein>
    <submittedName>
        <fullName evidence="4">Acetyltransferase (GNAT) family protein</fullName>
    </submittedName>
</protein>
<evidence type="ECO:0000313" key="4">
    <source>
        <dbReference type="EMBL" id="SDB02034.1"/>
    </source>
</evidence>
<dbReference type="GO" id="GO:0016747">
    <property type="term" value="F:acyltransferase activity, transferring groups other than amino-acyl groups"/>
    <property type="evidence" value="ECO:0007669"/>
    <property type="project" value="InterPro"/>
</dbReference>
<evidence type="ECO:0000256" key="1">
    <source>
        <dbReference type="ARBA" id="ARBA00022679"/>
    </source>
</evidence>
<evidence type="ECO:0000256" key="2">
    <source>
        <dbReference type="ARBA" id="ARBA00023315"/>
    </source>
</evidence>
<feature type="domain" description="N-acetyltransferase" evidence="3">
    <location>
        <begin position="43"/>
        <end position="186"/>
    </location>
</feature>
<reference evidence="4 5" key="1">
    <citation type="submission" date="2016-10" db="EMBL/GenBank/DDBJ databases">
        <authorList>
            <person name="de Groot N.N."/>
        </authorList>
    </citation>
    <scope>NUCLEOTIDE SEQUENCE [LARGE SCALE GENOMIC DNA]</scope>
    <source>
        <strain evidence="4 5">ATCC 35022</strain>
    </source>
</reference>
<proteinExistence type="predicted"/>
<evidence type="ECO:0000259" key="3">
    <source>
        <dbReference type="PROSITE" id="PS51186"/>
    </source>
</evidence>
<gene>
    <name evidence="4" type="ORF">SAMN02982931_00017</name>
</gene>
<dbReference type="CDD" id="cd04301">
    <property type="entry name" value="NAT_SF"/>
    <property type="match status" value="1"/>
</dbReference>
<keyword evidence="5" id="KW-1185">Reference proteome</keyword>
<dbReference type="PANTHER" id="PTHR43800">
    <property type="entry name" value="PEPTIDYL-LYSINE N-ACETYLTRANSFERASE YJAB"/>
    <property type="match status" value="1"/>
</dbReference>
<evidence type="ECO:0000313" key="5">
    <source>
        <dbReference type="Proteomes" id="UP000199071"/>
    </source>
</evidence>
<dbReference type="AlphaFoldDB" id="A0A1G6A0R5"/>
<dbReference type="InterPro" id="IPR000182">
    <property type="entry name" value="GNAT_dom"/>
</dbReference>
<dbReference type="RefSeq" id="WP_090874193.1">
    <property type="nucleotide sequence ID" value="NZ_FMXQ01000001.1"/>
</dbReference>
<dbReference type="PROSITE" id="PS51186">
    <property type="entry name" value="GNAT"/>
    <property type="match status" value="1"/>
</dbReference>
<keyword evidence="1 4" id="KW-0808">Transferase</keyword>
<dbReference type="InterPro" id="IPR016181">
    <property type="entry name" value="Acyl_CoA_acyltransferase"/>
</dbReference>
<dbReference type="Proteomes" id="UP000199071">
    <property type="component" value="Unassembled WGS sequence"/>
</dbReference>
<accession>A0A1G6A0R5</accession>
<dbReference type="SUPFAM" id="SSF55729">
    <property type="entry name" value="Acyl-CoA N-acyltransferases (Nat)"/>
    <property type="match status" value="1"/>
</dbReference>
<organism evidence="4 5">
    <name type="scientific">Bauldia litoralis</name>
    <dbReference type="NCBI Taxonomy" id="665467"/>
    <lineage>
        <taxon>Bacteria</taxon>
        <taxon>Pseudomonadati</taxon>
        <taxon>Pseudomonadota</taxon>
        <taxon>Alphaproteobacteria</taxon>
        <taxon>Hyphomicrobiales</taxon>
        <taxon>Kaistiaceae</taxon>
        <taxon>Bauldia</taxon>
    </lineage>
</organism>
<dbReference type="Gene3D" id="3.40.630.30">
    <property type="match status" value="1"/>
</dbReference>
<dbReference type="EMBL" id="FMXQ01000001">
    <property type="protein sequence ID" value="SDB02034.1"/>
    <property type="molecule type" value="Genomic_DNA"/>
</dbReference>
<dbReference type="Pfam" id="PF00583">
    <property type="entry name" value="Acetyltransf_1"/>
    <property type="match status" value="1"/>
</dbReference>
<name>A0A1G6A0R5_9HYPH</name>
<keyword evidence="2" id="KW-0012">Acyltransferase</keyword>
<dbReference type="STRING" id="665467.SAMN02982931_00017"/>
<sequence>MKTIPLKLDGYTDLPPGKLANIVTYLEMTAPPRLAPPAEADDLRLRRMEAPDPDWYREVIGRIGADWLWVHIPLMPAPQLAALVANPAVEIYALERDRTVVGIAELDRRTPGVVEIVMFGVMPEAVGTGAAHRLMQGVLAAAFRDDTRRVWLHTCTHDHPSALRFYRRAGFVPYKLGIEVMDDPRVSGAIAETTAPHIPIIRPKPENP</sequence>
<dbReference type="PANTHER" id="PTHR43800:SF1">
    <property type="entry name" value="PEPTIDYL-LYSINE N-ACETYLTRANSFERASE YJAB"/>
    <property type="match status" value="1"/>
</dbReference>